<keyword evidence="1" id="KW-0677">Repeat</keyword>
<dbReference type="Pfam" id="PF12796">
    <property type="entry name" value="Ank_2"/>
    <property type="match status" value="2"/>
</dbReference>
<evidence type="ECO:0000313" key="4">
    <source>
        <dbReference type="Proteomes" id="UP000247681"/>
    </source>
</evidence>
<comment type="caution">
    <text evidence="3">The sequence shown here is derived from an EMBL/GenBank/DDBJ whole genome shotgun (WGS) entry which is preliminary data.</text>
</comment>
<accession>A0A2V4CMX6</accession>
<evidence type="ECO:0000256" key="2">
    <source>
        <dbReference type="ARBA" id="ARBA00023043"/>
    </source>
</evidence>
<dbReference type="Proteomes" id="UP000247681">
    <property type="component" value="Unassembled WGS sequence"/>
</dbReference>
<evidence type="ECO:0000256" key="1">
    <source>
        <dbReference type="ARBA" id="ARBA00022737"/>
    </source>
</evidence>
<dbReference type="PANTHER" id="PTHR24126:SF14">
    <property type="entry name" value="ANK_REP_REGION DOMAIN-CONTAINING PROTEIN"/>
    <property type="match status" value="1"/>
</dbReference>
<dbReference type="OrthoDB" id="1156759at2"/>
<organism evidence="3 4">
    <name type="scientific">Flavobacterium hydrophilum</name>
    <dbReference type="NCBI Taxonomy" id="2211445"/>
    <lineage>
        <taxon>Bacteria</taxon>
        <taxon>Pseudomonadati</taxon>
        <taxon>Bacteroidota</taxon>
        <taxon>Flavobacteriia</taxon>
        <taxon>Flavobacteriales</taxon>
        <taxon>Flavobacteriaceae</taxon>
        <taxon>Flavobacterium</taxon>
    </lineage>
</organism>
<name>A0A2V4CMX6_9FLAO</name>
<dbReference type="Gene3D" id="1.25.40.20">
    <property type="entry name" value="Ankyrin repeat-containing domain"/>
    <property type="match status" value="3"/>
</dbReference>
<protein>
    <recommendedName>
        <fullName evidence="5">Ankyrin repeat domain-containing protein</fullName>
    </recommendedName>
</protein>
<proteinExistence type="predicted"/>
<sequence>MKKINKNATLELFELADQGKYDTNDLEKIKILLSEGADPNFCQKDYPNETVLYRVVSSWEDKNRLEVVKMLLTFGVDFNQKSDIFYPIEKAVFNNDFALVQFMLENGADQGLDYSLKSAIEKNNIDLVTLLLKYNINLNEFEPYAKSYLIFSCEAYRIRDKSTLYETQPEIAIAKLLIHHGIDVNGLNHEESPILEAIRHNFYDLVELLLENGAVLSTEVRASIWVNTPEMFQFLVEKGIIKDLNEIIFPREQTPLMHHIIQSNFDIAKYLIENNANLYHTDKHKKTAFHYAVYTENSAFIDYLLDYFDVKKCHEISSVLDGTDNKNIINKLKAILDTTILN</sequence>
<keyword evidence="2" id="KW-0040">ANK repeat</keyword>
<dbReference type="InterPro" id="IPR036770">
    <property type="entry name" value="Ankyrin_rpt-contain_sf"/>
</dbReference>
<dbReference type="PANTHER" id="PTHR24126">
    <property type="entry name" value="ANKYRIN REPEAT, PH AND SEC7 DOMAIN CONTAINING PROTEIN SECG-RELATED"/>
    <property type="match status" value="1"/>
</dbReference>
<dbReference type="SMART" id="SM00248">
    <property type="entry name" value="ANK"/>
    <property type="match status" value="7"/>
</dbReference>
<dbReference type="EMBL" id="QJHL01000001">
    <property type="protein sequence ID" value="PXY46994.1"/>
    <property type="molecule type" value="Genomic_DNA"/>
</dbReference>
<dbReference type="SUPFAM" id="SSF48403">
    <property type="entry name" value="Ankyrin repeat"/>
    <property type="match status" value="1"/>
</dbReference>
<dbReference type="InterPro" id="IPR002110">
    <property type="entry name" value="Ankyrin_rpt"/>
</dbReference>
<gene>
    <name evidence="3" type="ORF">DMB68_07560</name>
</gene>
<dbReference type="RefSeq" id="WP_110345998.1">
    <property type="nucleotide sequence ID" value="NZ_QJHL01000001.1"/>
</dbReference>
<dbReference type="AlphaFoldDB" id="A0A2V4CMX6"/>
<reference evidence="3 4" key="1">
    <citation type="submission" date="2018-05" db="EMBL/GenBank/DDBJ databases">
        <title>Flavobacterium sp. strain IMCC34758, incomplete genome.</title>
        <authorList>
            <person name="Joung Y."/>
        </authorList>
    </citation>
    <scope>NUCLEOTIDE SEQUENCE [LARGE SCALE GENOMIC DNA]</scope>
    <source>
        <strain evidence="3 4">IMCC34758</strain>
    </source>
</reference>
<keyword evidence="4" id="KW-1185">Reference proteome</keyword>
<evidence type="ECO:0000313" key="3">
    <source>
        <dbReference type="EMBL" id="PXY46994.1"/>
    </source>
</evidence>
<evidence type="ECO:0008006" key="5">
    <source>
        <dbReference type="Google" id="ProtNLM"/>
    </source>
</evidence>